<protein>
    <submittedName>
        <fullName evidence="2">Entericidin EcnA/B family protein</fullName>
    </submittedName>
</protein>
<name>A0ABS7IW95_9SPHN</name>
<dbReference type="Proteomes" id="UP000783253">
    <property type="component" value="Unassembled WGS sequence"/>
</dbReference>
<organism evidence="2 3">
    <name type="scientific">Qipengyuania polymorpha</name>
    <dbReference type="NCBI Taxonomy" id="2867234"/>
    <lineage>
        <taxon>Bacteria</taxon>
        <taxon>Pseudomonadati</taxon>
        <taxon>Pseudomonadota</taxon>
        <taxon>Alphaproteobacteria</taxon>
        <taxon>Sphingomonadales</taxon>
        <taxon>Erythrobacteraceae</taxon>
        <taxon>Qipengyuania</taxon>
    </lineage>
</organism>
<keyword evidence="1" id="KW-0732">Signal</keyword>
<proteinExistence type="predicted"/>
<dbReference type="RefSeq" id="WP_221573218.1">
    <property type="nucleotide sequence ID" value="NZ_JAIGNK010000002.1"/>
</dbReference>
<feature type="signal peptide" evidence="1">
    <location>
        <begin position="1"/>
        <end position="18"/>
    </location>
</feature>
<feature type="chain" id="PRO_5046504507" evidence="1">
    <location>
        <begin position="19"/>
        <end position="43"/>
    </location>
</feature>
<evidence type="ECO:0000256" key="1">
    <source>
        <dbReference type="SAM" id="SignalP"/>
    </source>
</evidence>
<dbReference type="PROSITE" id="PS51257">
    <property type="entry name" value="PROKAR_LIPOPROTEIN"/>
    <property type="match status" value="1"/>
</dbReference>
<keyword evidence="3" id="KW-1185">Reference proteome</keyword>
<dbReference type="EMBL" id="JAIGNK010000002">
    <property type="protein sequence ID" value="MBX7457788.1"/>
    <property type="molecule type" value="Genomic_DNA"/>
</dbReference>
<evidence type="ECO:0000313" key="2">
    <source>
        <dbReference type="EMBL" id="MBX7457788.1"/>
    </source>
</evidence>
<reference evidence="2 3" key="1">
    <citation type="submission" date="2021-08" db="EMBL/GenBank/DDBJ databases">
        <title>Comparative Genomics Analysis of the Genus Qipengyuania Reveals Extensive Genetic Diversity and Metabolic Versatility, Including the Description of Fifteen Novel Species.</title>
        <authorList>
            <person name="Liu Y."/>
        </authorList>
    </citation>
    <scope>NUCLEOTIDE SEQUENCE [LARGE SCALE GENOMIC DNA]</scope>
    <source>
        <strain evidence="2 3">1NDH17</strain>
    </source>
</reference>
<evidence type="ECO:0000313" key="3">
    <source>
        <dbReference type="Proteomes" id="UP000783253"/>
    </source>
</evidence>
<gene>
    <name evidence="2" type="ORF">K3152_05980</name>
</gene>
<sequence length="43" mass="4345">MKKLLMVALGGTAFLLSACNTVQGLGEDVESVGECADGIEGNC</sequence>
<accession>A0ABS7IW95</accession>
<comment type="caution">
    <text evidence="2">The sequence shown here is derived from an EMBL/GenBank/DDBJ whole genome shotgun (WGS) entry which is preliminary data.</text>
</comment>